<dbReference type="InterPro" id="IPR053297">
    <property type="entry name" value="Dynactin-associated"/>
</dbReference>
<evidence type="ECO:0000313" key="4">
    <source>
        <dbReference type="EMBL" id="CAI9164801.1"/>
    </source>
</evidence>
<gene>
    <name evidence="4" type="ORF">MRATA1EN1_LOCUS13763</name>
</gene>
<dbReference type="PANTHER" id="PTHR35349:SF7">
    <property type="entry name" value="DYNACTIN-ASSOCIATED PROTEIN"/>
    <property type="match status" value="1"/>
</dbReference>
<feature type="transmembrane region" description="Helical" evidence="2">
    <location>
        <begin position="120"/>
        <end position="143"/>
    </location>
</feature>
<reference evidence="4" key="1">
    <citation type="submission" date="2023-04" db="EMBL/GenBank/DDBJ databases">
        <authorList>
            <consortium name="ELIXIR-Norway"/>
        </authorList>
    </citation>
    <scope>NUCLEOTIDE SEQUENCE [LARGE SCALE GENOMIC DNA]</scope>
</reference>
<evidence type="ECO:0000256" key="1">
    <source>
        <dbReference type="SAM" id="MobiDB-lite"/>
    </source>
</evidence>
<proteinExistence type="predicted"/>
<feature type="region of interest" description="Disordered" evidence="1">
    <location>
        <begin position="192"/>
        <end position="226"/>
    </location>
</feature>
<evidence type="ECO:0000256" key="2">
    <source>
        <dbReference type="SAM" id="Phobius"/>
    </source>
</evidence>
<accession>A0ABN8YUU8</accession>
<keyword evidence="2" id="KW-0472">Membrane</keyword>
<name>A0ABN8YUU8_RANTA</name>
<keyword evidence="2" id="KW-1133">Transmembrane helix</keyword>
<dbReference type="Proteomes" id="UP001176941">
    <property type="component" value="Chromosome 23"/>
</dbReference>
<dbReference type="Pfam" id="PF15675">
    <property type="entry name" value="CLLAC"/>
    <property type="match status" value="1"/>
</dbReference>
<dbReference type="EMBL" id="OX459959">
    <property type="protein sequence ID" value="CAI9164801.1"/>
    <property type="molecule type" value="Genomic_DNA"/>
</dbReference>
<keyword evidence="5" id="KW-1185">Reference proteome</keyword>
<dbReference type="InterPro" id="IPR031379">
    <property type="entry name" value="CLLAC"/>
</dbReference>
<feature type="domain" description="CLLAC-motif containing" evidence="3">
    <location>
        <begin position="114"/>
        <end position="143"/>
    </location>
</feature>
<protein>
    <recommendedName>
        <fullName evidence="3">CLLAC-motif containing domain-containing protein</fullName>
    </recommendedName>
</protein>
<evidence type="ECO:0000313" key="5">
    <source>
        <dbReference type="Proteomes" id="UP001176941"/>
    </source>
</evidence>
<feature type="non-terminal residue" evidence="4">
    <location>
        <position position="226"/>
    </location>
</feature>
<evidence type="ECO:0000259" key="3">
    <source>
        <dbReference type="Pfam" id="PF15675"/>
    </source>
</evidence>
<dbReference type="PANTHER" id="PTHR35349">
    <property type="entry name" value="DYNACTIN-ASSOCIATED PROTEIN"/>
    <property type="match status" value="1"/>
</dbReference>
<sequence length="226" mass="23676">MAAIQKSTSNKCWRGCGEKGTLLHSGDFDTSGMDRKRGKYVVNIEDSGNQPPLQNLPNYEAHSSACGLTTSTDVTGDAGPNLTDVCTNTGTLGYSEFPNRESPYCQITRNFFSDWSLWKIFLASLLASVITTAVGVLIVSLVYNGKNNSPQIVIQLPQNQGTATTTTTTTAVATSAESTTTTVATTSAEPITTTATTTTEATTTTTTTAAPTTTESTTTTVATTSA</sequence>
<organism evidence="4 5">
    <name type="scientific">Rangifer tarandus platyrhynchus</name>
    <name type="common">Svalbard reindeer</name>
    <dbReference type="NCBI Taxonomy" id="3082113"/>
    <lineage>
        <taxon>Eukaryota</taxon>
        <taxon>Metazoa</taxon>
        <taxon>Chordata</taxon>
        <taxon>Craniata</taxon>
        <taxon>Vertebrata</taxon>
        <taxon>Euteleostomi</taxon>
        <taxon>Mammalia</taxon>
        <taxon>Eutheria</taxon>
        <taxon>Laurasiatheria</taxon>
        <taxon>Artiodactyla</taxon>
        <taxon>Ruminantia</taxon>
        <taxon>Pecora</taxon>
        <taxon>Cervidae</taxon>
        <taxon>Odocoileinae</taxon>
        <taxon>Rangifer</taxon>
    </lineage>
</organism>
<keyword evidence="2" id="KW-0812">Transmembrane</keyword>
<feature type="non-terminal residue" evidence="4">
    <location>
        <position position="1"/>
    </location>
</feature>